<dbReference type="AlphaFoldDB" id="X6LWR2"/>
<sequence length="428" mass="50727">MWKHVQKQKEIVNNYFSKKTSTFCKMNSFYVLPKKFFLSHFWLNVYSILLFLFFLLSFARCDSELNDLIRQFRNDLQLLMNEQSYEEGIEYWRSLFSNDSIIEMNDRIFVGKQEVNFWVDSHLYNFRRIQMDTFSSDVTITRVGGEISINLGEDKSIDQWREVNYRGKISPAAVNEYKVLSTTLYATYVPRDPLGCVSVMKWLSLIWYGDFDQSEKYGQMYKIHKWLMISDKSLIEWEEELTCNWVAEPVLLKSSLKRLLDGMYKDADISTMVNTSPYIKYAKEAFFIHLPFTPFFWQYPQIVRQYYDTKAEMHIEREELRGHDGIVEWYQRWQKFGVTTMYNNIDEINTIGNTIVVKVLTIIVDSTGLCSNSYLWYGLYRFNGHGLIVSEQRFYATNTVKEAIQIISNCGDMSPQKTHSTTQKKKDL</sequence>
<reference evidence="2 3" key="1">
    <citation type="journal article" date="2013" name="Curr. Biol.">
        <title>The Genome of the Foraminiferan Reticulomyxa filosa.</title>
        <authorList>
            <person name="Glockner G."/>
            <person name="Hulsmann N."/>
            <person name="Schleicher M."/>
            <person name="Noegel A.A."/>
            <person name="Eichinger L."/>
            <person name="Gallinger C."/>
            <person name="Pawlowski J."/>
            <person name="Sierra R."/>
            <person name="Euteneuer U."/>
            <person name="Pillet L."/>
            <person name="Moustafa A."/>
            <person name="Platzer M."/>
            <person name="Groth M."/>
            <person name="Szafranski K."/>
            <person name="Schliwa M."/>
        </authorList>
    </citation>
    <scope>NUCLEOTIDE SEQUENCE [LARGE SCALE GENOMIC DNA]</scope>
</reference>
<feature type="transmembrane region" description="Helical" evidence="1">
    <location>
        <begin position="36"/>
        <end position="59"/>
    </location>
</feature>
<dbReference type="EMBL" id="ASPP01028441">
    <property type="protein sequence ID" value="ETO05170.1"/>
    <property type="molecule type" value="Genomic_DNA"/>
</dbReference>
<evidence type="ECO:0000313" key="2">
    <source>
        <dbReference type="EMBL" id="ETO05170.1"/>
    </source>
</evidence>
<evidence type="ECO:0000256" key="1">
    <source>
        <dbReference type="SAM" id="Phobius"/>
    </source>
</evidence>
<keyword evidence="1" id="KW-0472">Membrane</keyword>
<gene>
    <name evidence="2" type="ORF">RFI_32226</name>
</gene>
<keyword evidence="3" id="KW-1185">Reference proteome</keyword>
<name>X6LWR2_RETFI</name>
<keyword evidence="1" id="KW-0812">Transmembrane</keyword>
<comment type="caution">
    <text evidence="2">The sequence shown here is derived from an EMBL/GenBank/DDBJ whole genome shotgun (WGS) entry which is preliminary data.</text>
</comment>
<protein>
    <submittedName>
        <fullName evidence="2">Uncharacterized protein</fullName>
    </submittedName>
</protein>
<evidence type="ECO:0000313" key="3">
    <source>
        <dbReference type="Proteomes" id="UP000023152"/>
    </source>
</evidence>
<organism evidence="2 3">
    <name type="scientific">Reticulomyxa filosa</name>
    <dbReference type="NCBI Taxonomy" id="46433"/>
    <lineage>
        <taxon>Eukaryota</taxon>
        <taxon>Sar</taxon>
        <taxon>Rhizaria</taxon>
        <taxon>Retaria</taxon>
        <taxon>Foraminifera</taxon>
        <taxon>Monothalamids</taxon>
        <taxon>Reticulomyxidae</taxon>
        <taxon>Reticulomyxa</taxon>
    </lineage>
</organism>
<proteinExistence type="predicted"/>
<accession>X6LWR2</accession>
<dbReference type="Proteomes" id="UP000023152">
    <property type="component" value="Unassembled WGS sequence"/>
</dbReference>
<keyword evidence="1" id="KW-1133">Transmembrane helix</keyword>